<keyword evidence="1" id="KW-1133">Transmembrane helix</keyword>
<proteinExistence type="predicted"/>
<dbReference type="InterPro" id="IPR009597">
    <property type="entry name" value="DUF1206"/>
</dbReference>
<keyword evidence="1" id="KW-0472">Membrane</keyword>
<dbReference type="EMBL" id="JAMSCK010000004">
    <property type="protein sequence ID" value="MCM8570019.1"/>
    <property type="molecule type" value="Genomic_DNA"/>
</dbReference>
<dbReference type="RefSeq" id="WP_252113712.1">
    <property type="nucleotide sequence ID" value="NZ_JAMSCK010000004.1"/>
</dbReference>
<sequence>MSSKKKNFARFGMAAKGAVYCIIGILTALAAFGQGGEQTGGKGALKYLAEQSYGQFLLIVLAVGLLGYVFWRFYQSFANPNGFEDNPKGYGKRVAFFISGLLYGGLAFYSFKLAFGGGGSGDSKSMTGSLMSGSNGDTIAIIIGIGMAIKAVYDLYRAYSGKFREEVEETGMDHKEQKLLINAGKFGHTARGVVIALMAFLTLRSGLSSGNDIGTQTDAFSFIQNEFGSFALGIVAIGLVGYGVYMFIKAKYPAISVASLRNNNSGGHGKKTIDLK</sequence>
<name>A0ABT0Z2S7_9FLAO</name>
<comment type="caution">
    <text evidence="3">The sequence shown here is derived from an EMBL/GenBank/DDBJ whole genome shotgun (WGS) entry which is preliminary data.</text>
</comment>
<dbReference type="Proteomes" id="UP001155077">
    <property type="component" value="Unassembled WGS sequence"/>
</dbReference>
<feature type="transmembrane region" description="Helical" evidence="1">
    <location>
        <begin position="188"/>
        <end position="207"/>
    </location>
</feature>
<organism evidence="3 4">
    <name type="scientific">Gramella jeungdoensis</name>
    <dbReference type="NCBI Taxonomy" id="708091"/>
    <lineage>
        <taxon>Bacteria</taxon>
        <taxon>Pseudomonadati</taxon>
        <taxon>Bacteroidota</taxon>
        <taxon>Flavobacteriia</taxon>
        <taxon>Flavobacteriales</taxon>
        <taxon>Flavobacteriaceae</taxon>
        <taxon>Christiangramia</taxon>
    </lineage>
</organism>
<feature type="transmembrane region" description="Helical" evidence="1">
    <location>
        <begin position="53"/>
        <end position="74"/>
    </location>
</feature>
<feature type="transmembrane region" description="Helical" evidence="1">
    <location>
        <begin position="12"/>
        <end position="33"/>
    </location>
</feature>
<dbReference type="Pfam" id="PF06724">
    <property type="entry name" value="DUF1206"/>
    <property type="match status" value="3"/>
</dbReference>
<evidence type="ECO:0000313" key="3">
    <source>
        <dbReference type="EMBL" id="MCM8570019.1"/>
    </source>
</evidence>
<evidence type="ECO:0000259" key="2">
    <source>
        <dbReference type="Pfam" id="PF06724"/>
    </source>
</evidence>
<feature type="domain" description="DUF1206" evidence="2">
    <location>
        <begin position="11"/>
        <end position="77"/>
    </location>
</feature>
<evidence type="ECO:0000256" key="1">
    <source>
        <dbReference type="SAM" id="Phobius"/>
    </source>
</evidence>
<reference evidence="3" key="1">
    <citation type="submission" date="2022-06" db="EMBL/GenBank/DDBJ databases">
        <title>Gramella sediminis sp. nov., isolated from deep-sea sediment of the Indian Ocean.</title>
        <authorList>
            <person name="Yang L."/>
        </authorList>
    </citation>
    <scope>NUCLEOTIDE SEQUENCE</scope>
    <source>
        <strain evidence="3">HMD3159</strain>
    </source>
</reference>
<feature type="domain" description="DUF1206" evidence="2">
    <location>
        <begin position="186"/>
        <end position="252"/>
    </location>
</feature>
<feature type="transmembrane region" description="Helical" evidence="1">
    <location>
        <begin position="138"/>
        <end position="156"/>
    </location>
</feature>
<protein>
    <submittedName>
        <fullName evidence="3">DUF1206 domain-containing protein</fullName>
    </submittedName>
</protein>
<gene>
    <name evidence="3" type="ORF">NE848_11560</name>
</gene>
<feature type="transmembrane region" description="Helical" evidence="1">
    <location>
        <begin position="227"/>
        <end position="248"/>
    </location>
</feature>
<keyword evidence="1" id="KW-0812">Transmembrane</keyword>
<feature type="transmembrane region" description="Helical" evidence="1">
    <location>
        <begin position="94"/>
        <end position="118"/>
    </location>
</feature>
<keyword evidence="4" id="KW-1185">Reference proteome</keyword>
<feature type="domain" description="DUF1206" evidence="2">
    <location>
        <begin position="95"/>
        <end position="160"/>
    </location>
</feature>
<accession>A0ABT0Z2S7</accession>
<evidence type="ECO:0000313" key="4">
    <source>
        <dbReference type="Proteomes" id="UP001155077"/>
    </source>
</evidence>